<proteinExistence type="predicted"/>
<dbReference type="Proteomes" id="UP000678499">
    <property type="component" value="Unassembled WGS sequence"/>
</dbReference>
<dbReference type="EMBL" id="CAJPEX010032964">
    <property type="protein sequence ID" value="CAG0926113.1"/>
    <property type="molecule type" value="Genomic_DNA"/>
</dbReference>
<sequence length="82" mass="9119">MTRREKFGSLKTVDEDLHHFNGDHLLGERETPDGLQLKASDAPEPDAVCYTPDFESETTESSSDESDDSSSTTSGEYVYTRV</sequence>
<evidence type="ECO:0000313" key="3">
    <source>
        <dbReference type="Proteomes" id="UP000678499"/>
    </source>
</evidence>
<feature type="compositionally biased region" description="Basic and acidic residues" evidence="1">
    <location>
        <begin position="23"/>
        <end position="32"/>
    </location>
</feature>
<dbReference type="EMBL" id="OA915001">
    <property type="protein sequence ID" value="CAD7285961.1"/>
    <property type="molecule type" value="Genomic_DNA"/>
</dbReference>
<dbReference type="AlphaFoldDB" id="A0A7R9GLP7"/>
<name>A0A7R9GLP7_9CRUS</name>
<protein>
    <submittedName>
        <fullName evidence="2">Uncharacterized protein</fullName>
    </submittedName>
</protein>
<feature type="compositionally biased region" description="Acidic residues" evidence="1">
    <location>
        <begin position="54"/>
        <end position="68"/>
    </location>
</feature>
<feature type="non-terminal residue" evidence="2">
    <location>
        <position position="1"/>
    </location>
</feature>
<organism evidence="2">
    <name type="scientific">Notodromas monacha</name>
    <dbReference type="NCBI Taxonomy" id="399045"/>
    <lineage>
        <taxon>Eukaryota</taxon>
        <taxon>Metazoa</taxon>
        <taxon>Ecdysozoa</taxon>
        <taxon>Arthropoda</taxon>
        <taxon>Crustacea</taxon>
        <taxon>Oligostraca</taxon>
        <taxon>Ostracoda</taxon>
        <taxon>Podocopa</taxon>
        <taxon>Podocopida</taxon>
        <taxon>Cypridocopina</taxon>
        <taxon>Cypridoidea</taxon>
        <taxon>Cyprididae</taxon>
        <taxon>Notodromas</taxon>
    </lineage>
</organism>
<accession>A0A7R9GLP7</accession>
<feature type="region of interest" description="Disordered" evidence="1">
    <location>
        <begin position="23"/>
        <end position="82"/>
    </location>
</feature>
<reference evidence="2" key="1">
    <citation type="submission" date="2020-11" db="EMBL/GenBank/DDBJ databases">
        <authorList>
            <person name="Tran Van P."/>
        </authorList>
    </citation>
    <scope>NUCLEOTIDE SEQUENCE</scope>
</reference>
<gene>
    <name evidence="2" type="ORF">NMOB1V02_LOCUS13563</name>
</gene>
<keyword evidence="3" id="KW-1185">Reference proteome</keyword>
<evidence type="ECO:0000256" key="1">
    <source>
        <dbReference type="SAM" id="MobiDB-lite"/>
    </source>
</evidence>
<evidence type="ECO:0000313" key="2">
    <source>
        <dbReference type="EMBL" id="CAD7285961.1"/>
    </source>
</evidence>